<keyword evidence="3" id="KW-1185">Reference proteome</keyword>
<keyword evidence="1" id="KW-0503">Monooxygenase</keyword>
<dbReference type="VEuPathDB" id="VectorBase:HLOH_049144"/>
<name>A0A9J6FT02_HAELO</name>
<sequence length="114" mass="12871">MIDAEEQFLEILGSVADAGAEVDIGHRCERLTFDVISKAAFGIDTHVQKSTDNPLYQTAVECLPNIMKGFFYNLGRKYGDYLYTYKMFVLTRQLVNIQQSAFEAGKEFVGLVFV</sequence>
<dbReference type="GO" id="GO:0005506">
    <property type="term" value="F:iron ion binding"/>
    <property type="evidence" value="ECO:0007669"/>
    <property type="project" value="InterPro"/>
</dbReference>
<evidence type="ECO:0000256" key="1">
    <source>
        <dbReference type="ARBA" id="ARBA00023033"/>
    </source>
</evidence>
<dbReference type="Gene3D" id="1.10.630.10">
    <property type="entry name" value="Cytochrome P450"/>
    <property type="match status" value="1"/>
</dbReference>
<dbReference type="Proteomes" id="UP000821853">
    <property type="component" value="Unassembled WGS sequence"/>
</dbReference>
<organism evidence="2 3">
    <name type="scientific">Haemaphysalis longicornis</name>
    <name type="common">Bush tick</name>
    <dbReference type="NCBI Taxonomy" id="44386"/>
    <lineage>
        <taxon>Eukaryota</taxon>
        <taxon>Metazoa</taxon>
        <taxon>Ecdysozoa</taxon>
        <taxon>Arthropoda</taxon>
        <taxon>Chelicerata</taxon>
        <taxon>Arachnida</taxon>
        <taxon>Acari</taxon>
        <taxon>Parasitiformes</taxon>
        <taxon>Ixodida</taxon>
        <taxon>Ixodoidea</taxon>
        <taxon>Ixodidae</taxon>
        <taxon>Haemaphysalinae</taxon>
        <taxon>Haemaphysalis</taxon>
    </lineage>
</organism>
<dbReference type="GO" id="GO:0004497">
    <property type="term" value="F:monooxygenase activity"/>
    <property type="evidence" value="ECO:0007669"/>
    <property type="project" value="UniProtKB-KW"/>
</dbReference>
<evidence type="ECO:0000313" key="3">
    <source>
        <dbReference type="Proteomes" id="UP000821853"/>
    </source>
</evidence>
<gene>
    <name evidence="2" type="ORF">HPB48_003956</name>
</gene>
<proteinExistence type="predicted"/>
<accession>A0A9J6FT02</accession>
<dbReference type="GO" id="GO:0020037">
    <property type="term" value="F:heme binding"/>
    <property type="evidence" value="ECO:0007669"/>
    <property type="project" value="InterPro"/>
</dbReference>
<keyword evidence="1" id="KW-0560">Oxidoreductase</keyword>
<comment type="caution">
    <text evidence="2">The sequence shown here is derived from an EMBL/GenBank/DDBJ whole genome shotgun (WGS) entry which is preliminary data.</text>
</comment>
<evidence type="ECO:0000313" key="2">
    <source>
        <dbReference type="EMBL" id="KAH9365440.1"/>
    </source>
</evidence>
<dbReference type="EMBL" id="JABSTR010000003">
    <property type="protein sequence ID" value="KAH9365440.1"/>
    <property type="molecule type" value="Genomic_DNA"/>
</dbReference>
<dbReference type="InterPro" id="IPR036396">
    <property type="entry name" value="Cyt_P450_sf"/>
</dbReference>
<dbReference type="GO" id="GO:0016705">
    <property type="term" value="F:oxidoreductase activity, acting on paired donors, with incorporation or reduction of molecular oxygen"/>
    <property type="evidence" value="ECO:0007669"/>
    <property type="project" value="InterPro"/>
</dbReference>
<reference evidence="2 3" key="1">
    <citation type="journal article" date="2020" name="Cell">
        <title>Large-Scale Comparative Analyses of Tick Genomes Elucidate Their Genetic Diversity and Vector Capacities.</title>
        <authorList>
            <consortium name="Tick Genome and Microbiome Consortium (TIGMIC)"/>
            <person name="Jia N."/>
            <person name="Wang J."/>
            <person name="Shi W."/>
            <person name="Du L."/>
            <person name="Sun Y."/>
            <person name="Zhan W."/>
            <person name="Jiang J.F."/>
            <person name="Wang Q."/>
            <person name="Zhang B."/>
            <person name="Ji P."/>
            <person name="Bell-Sakyi L."/>
            <person name="Cui X.M."/>
            <person name="Yuan T.T."/>
            <person name="Jiang B.G."/>
            <person name="Yang W.F."/>
            <person name="Lam T.T."/>
            <person name="Chang Q.C."/>
            <person name="Ding S.J."/>
            <person name="Wang X.J."/>
            <person name="Zhu J.G."/>
            <person name="Ruan X.D."/>
            <person name="Zhao L."/>
            <person name="Wei J.T."/>
            <person name="Ye R.Z."/>
            <person name="Que T.C."/>
            <person name="Du C.H."/>
            <person name="Zhou Y.H."/>
            <person name="Cheng J.X."/>
            <person name="Dai P.F."/>
            <person name="Guo W.B."/>
            <person name="Han X.H."/>
            <person name="Huang E.J."/>
            <person name="Li L.F."/>
            <person name="Wei W."/>
            <person name="Gao Y.C."/>
            <person name="Liu J.Z."/>
            <person name="Shao H.Z."/>
            <person name="Wang X."/>
            <person name="Wang C.C."/>
            <person name="Yang T.C."/>
            <person name="Huo Q.B."/>
            <person name="Li W."/>
            <person name="Chen H.Y."/>
            <person name="Chen S.E."/>
            <person name="Zhou L.G."/>
            <person name="Ni X.B."/>
            <person name="Tian J.H."/>
            <person name="Sheng Y."/>
            <person name="Liu T."/>
            <person name="Pan Y.S."/>
            <person name="Xia L.Y."/>
            <person name="Li J."/>
            <person name="Zhao F."/>
            <person name="Cao W.C."/>
        </authorList>
    </citation>
    <scope>NUCLEOTIDE SEQUENCE [LARGE SCALE GENOMIC DNA]</scope>
    <source>
        <strain evidence="2">HaeL-2018</strain>
    </source>
</reference>
<protein>
    <submittedName>
        <fullName evidence="2">Uncharacterized protein</fullName>
    </submittedName>
</protein>
<dbReference type="OrthoDB" id="6419533at2759"/>
<dbReference type="AlphaFoldDB" id="A0A9J6FT02"/>
<dbReference type="SUPFAM" id="SSF48264">
    <property type="entry name" value="Cytochrome P450"/>
    <property type="match status" value="1"/>
</dbReference>